<keyword evidence="9" id="KW-1185">Reference proteome</keyword>
<comment type="subcellular location">
    <subcellularLocation>
        <location evidence="1">Cell membrane</location>
        <topology evidence="1">Single-pass membrane protein</topology>
    </subcellularLocation>
    <subcellularLocation>
        <location evidence="7">Cell membrane</location>
        <topology evidence="7">Single-pass type II membrane protein</topology>
    </subcellularLocation>
</comment>
<evidence type="ECO:0000256" key="1">
    <source>
        <dbReference type="ARBA" id="ARBA00004162"/>
    </source>
</evidence>
<dbReference type="AlphaFoldDB" id="A0A2K8K845"/>
<keyword evidence="7" id="KW-0813">Transport</keyword>
<dbReference type="RefSeq" id="WP_071480182.1">
    <property type="nucleotide sequence ID" value="NZ_CP024899.1"/>
</dbReference>
<name>A0A2K8K845_9RHOB</name>
<evidence type="ECO:0000313" key="8">
    <source>
        <dbReference type="EMBL" id="ATX65621.1"/>
    </source>
</evidence>
<dbReference type="STRING" id="441209.GCA_001870665_01204"/>
<evidence type="ECO:0000256" key="7">
    <source>
        <dbReference type="RuleBase" id="RU003879"/>
    </source>
</evidence>
<dbReference type="GO" id="GO:0022857">
    <property type="term" value="F:transmembrane transporter activity"/>
    <property type="evidence" value="ECO:0007669"/>
    <property type="project" value="InterPro"/>
</dbReference>
<keyword evidence="5" id="KW-1133">Transmembrane helix</keyword>
<evidence type="ECO:0000256" key="4">
    <source>
        <dbReference type="ARBA" id="ARBA00022692"/>
    </source>
</evidence>
<comment type="similarity">
    <text evidence="2 7">Belongs to the ExbD/TolR family.</text>
</comment>
<keyword evidence="3" id="KW-1003">Cell membrane</keyword>
<keyword evidence="7" id="KW-0653">Protein transport</keyword>
<evidence type="ECO:0000256" key="5">
    <source>
        <dbReference type="ARBA" id="ARBA00022989"/>
    </source>
</evidence>
<dbReference type="Proteomes" id="UP000228948">
    <property type="component" value="Chromosome"/>
</dbReference>
<sequence>MNFAPLPPRKPIRESVVPMINVVFLLLIFFLMSAQIAPPDPVTITPPMAQHADQPLAAGERVAWLDAQGVLYAQGVTGAEALSLLSADPGPLILRADAAMPAALFARVLQDLGAAGLEDVTLVAVAGAP</sequence>
<evidence type="ECO:0000256" key="2">
    <source>
        <dbReference type="ARBA" id="ARBA00005811"/>
    </source>
</evidence>
<dbReference type="OrthoDB" id="8479787at2"/>
<evidence type="ECO:0000256" key="6">
    <source>
        <dbReference type="ARBA" id="ARBA00023136"/>
    </source>
</evidence>
<protein>
    <submittedName>
        <fullName evidence="8">Biopolymer transporter ExbD</fullName>
    </submittedName>
</protein>
<dbReference type="GO" id="GO:0015031">
    <property type="term" value="P:protein transport"/>
    <property type="evidence" value="ECO:0007669"/>
    <property type="project" value="UniProtKB-KW"/>
</dbReference>
<keyword evidence="6" id="KW-0472">Membrane</keyword>
<proteinExistence type="inferred from homology"/>
<keyword evidence="4 7" id="KW-0812">Transmembrane</keyword>
<evidence type="ECO:0000313" key="9">
    <source>
        <dbReference type="Proteomes" id="UP000228948"/>
    </source>
</evidence>
<dbReference type="EMBL" id="CP024899">
    <property type="protein sequence ID" value="ATX65621.1"/>
    <property type="molecule type" value="Genomic_DNA"/>
</dbReference>
<dbReference type="GO" id="GO:0005886">
    <property type="term" value="C:plasma membrane"/>
    <property type="evidence" value="ECO:0007669"/>
    <property type="project" value="UniProtKB-SubCell"/>
</dbReference>
<gene>
    <name evidence="8" type="ORF">BG454_07125</name>
</gene>
<organism evidence="8 9">
    <name type="scientific">Roseinatronobacter bogoriensis subsp. barguzinensis</name>
    <dbReference type="NCBI Taxonomy" id="441209"/>
    <lineage>
        <taxon>Bacteria</taxon>
        <taxon>Pseudomonadati</taxon>
        <taxon>Pseudomonadota</taxon>
        <taxon>Alphaproteobacteria</taxon>
        <taxon>Rhodobacterales</taxon>
        <taxon>Paracoccaceae</taxon>
        <taxon>Roseinatronobacter</taxon>
    </lineage>
</organism>
<dbReference type="KEGG" id="rbg:BG454_07125"/>
<dbReference type="InterPro" id="IPR003400">
    <property type="entry name" value="ExbD"/>
</dbReference>
<accession>A0A2K8K845</accession>
<evidence type="ECO:0000256" key="3">
    <source>
        <dbReference type="ARBA" id="ARBA00022475"/>
    </source>
</evidence>
<dbReference type="Pfam" id="PF02472">
    <property type="entry name" value="ExbD"/>
    <property type="match status" value="1"/>
</dbReference>
<reference evidence="8 9" key="1">
    <citation type="submission" date="2017-11" db="EMBL/GenBank/DDBJ databases">
        <title>Revised Sequence and Annotation of the Rhodobaca barguzinensis strain alga05 Genome.</title>
        <authorList>
            <person name="Kopejtka K."/>
            <person name="Tomasch J.M."/>
            <person name="Bunk B."/>
            <person name="Koblizek M."/>
        </authorList>
    </citation>
    <scope>NUCLEOTIDE SEQUENCE [LARGE SCALE GENOMIC DNA]</scope>
    <source>
        <strain evidence="9">alga05</strain>
    </source>
</reference>